<dbReference type="Gene3D" id="2.60.40.2610">
    <property type="entry name" value="Outer membrane usher protein FimD, plug domain"/>
    <property type="match status" value="1"/>
</dbReference>
<keyword evidence="4" id="KW-1134">Transmembrane beta strand</keyword>
<dbReference type="Pfam" id="PF00577">
    <property type="entry name" value="Usher"/>
    <property type="match status" value="2"/>
</dbReference>
<keyword evidence="7" id="KW-0472">Membrane</keyword>
<feature type="compositionally biased region" description="Polar residues" evidence="9">
    <location>
        <begin position="914"/>
        <end position="924"/>
    </location>
</feature>
<dbReference type="SUPFAM" id="SSF141729">
    <property type="entry name" value="FimD N-terminal domain-like"/>
    <property type="match status" value="1"/>
</dbReference>
<gene>
    <name evidence="12" type="ORF">ISS97_02195</name>
</gene>
<dbReference type="RefSeq" id="WP_379984720.1">
    <property type="nucleotide sequence ID" value="NZ_JADIKD010000006.1"/>
</dbReference>
<comment type="caution">
    <text evidence="12">The sequence shown here is derived from an EMBL/GenBank/DDBJ whole genome shotgun (WGS) entry which is preliminary data.</text>
</comment>
<feature type="domain" description="PapC-like C-terminal" evidence="10">
    <location>
        <begin position="826"/>
        <end position="890"/>
    </location>
</feature>
<dbReference type="Gene3D" id="3.10.20.410">
    <property type="match status" value="1"/>
</dbReference>
<feature type="domain" description="PapC N-terminal" evidence="11">
    <location>
        <begin position="73"/>
        <end position="226"/>
    </location>
</feature>
<comment type="subcellular location">
    <subcellularLocation>
        <location evidence="1">Cell outer membrane</location>
        <topology evidence="1">Multi-pass membrane protein</topology>
    </subcellularLocation>
</comment>
<evidence type="ECO:0000256" key="7">
    <source>
        <dbReference type="ARBA" id="ARBA00023136"/>
    </source>
</evidence>
<evidence type="ECO:0000256" key="5">
    <source>
        <dbReference type="ARBA" id="ARBA00022692"/>
    </source>
</evidence>
<dbReference type="PANTHER" id="PTHR30451">
    <property type="entry name" value="OUTER MEMBRANE USHER PROTEIN"/>
    <property type="match status" value="1"/>
</dbReference>
<dbReference type="InterPro" id="IPR025885">
    <property type="entry name" value="PapC_N"/>
</dbReference>
<evidence type="ECO:0000313" key="12">
    <source>
        <dbReference type="EMBL" id="MFK2916061.1"/>
    </source>
</evidence>
<evidence type="ECO:0000256" key="2">
    <source>
        <dbReference type="ARBA" id="ARBA00008064"/>
    </source>
</evidence>
<evidence type="ECO:0000256" key="3">
    <source>
        <dbReference type="ARBA" id="ARBA00022448"/>
    </source>
</evidence>
<evidence type="ECO:0000256" key="8">
    <source>
        <dbReference type="ARBA" id="ARBA00023237"/>
    </source>
</evidence>
<evidence type="ECO:0000256" key="1">
    <source>
        <dbReference type="ARBA" id="ARBA00004571"/>
    </source>
</evidence>
<evidence type="ECO:0000256" key="9">
    <source>
        <dbReference type="SAM" id="MobiDB-lite"/>
    </source>
</evidence>
<keyword evidence="3" id="KW-0813">Transport</keyword>
<evidence type="ECO:0000256" key="6">
    <source>
        <dbReference type="ARBA" id="ARBA00022729"/>
    </source>
</evidence>
<keyword evidence="6" id="KW-0732">Signal</keyword>
<dbReference type="Proteomes" id="UP001620408">
    <property type="component" value="Unassembled WGS sequence"/>
</dbReference>
<evidence type="ECO:0000256" key="4">
    <source>
        <dbReference type="ARBA" id="ARBA00022452"/>
    </source>
</evidence>
<dbReference type="EMBL" id="JADIKD010000006">
    <property type="protein sequence ID" value="MFK2916061.1"/>
    <property type="molecule type" value="Genomic_DNA"/>
</dbReference>
<evidence type="ECO:0000259" key="11">
    <source>
        <dbReference type="Pfam" id="PF13954"/>
    </source>
</evidence>
<comment type="similarity">
    <text evidence="2">Belongs to the fimbrial export usher family.</text>
</comment>
<dbReference type="InterPro" id="IPR043142">
    <property type="entry name" value="PapC-like_C_sf"/>
</dbReference>
<dbReference type="PANTHER" id="PTHR30451:SF20">
    <property type="entry name" value="FIMBRIAE USHER"/>
    <property type="match status" value="1"/>
</dbReference>
<feature type="region of interest" description="Disordered" evidence="9">
    <location>
        <begin position="911"/>
        <end position="930"/>
    </location>
</feature>
<dbReference type="InterPro" id="IPR025949">
    <property type="entry name" value="PapC-like_C"/>
</dbReference>
<keyword evidence="8" id="KW-0998">Cell outer membrane</keyword>
<dbReference type="Pfam" id="PF13953">
    <property type="entry name" value="PapC_C"/>
    <property type="match status" value="1"/>
</dbReference>
<sequence>MSRVDSSNRATSSVARDGLRLALLPTLILGALVQPAYAAVVDPIDPAASADPAAPIDPAALIDPAAPSPVLSFDQEFFPASSGQKVDLSRFEKDGITAPGTYHGDVYVNKAWRARTDIVMRNVASMESAQPCFDAAMLTNWGVDLHKVATYVQPDQVPSRSVPATGEFCGVIGDYIPGASTEFDSNEQSLTLSVPQIYTLRNARGYVDPSQWDAGVNAGVLNYNTNLYRSSRNGRAETSAYVGVNASLDLGSWHLVHQGAGSWTERDGASYQNSATYAQHDIPAWKAQAAAGEIYTAGDIFDSVRLRGARLYADPRMLPSSEQGFAPIVRGVASSNAKVQVKQRGFVIYETTVARGPFVIDDLFPTGYGGDLDVEVQEADGRIERFSVPYSAVPQLLRPGQSTWEVDIGKIAESNALNTPFMAQATYRRGLTNNVTAYGGANFATAYHAILGGAALNTSIGAFSADLTQGRNKVPGQKGTTGLSLRVAYNKNIVETGTNFAMAAYRYSTSGFVGLNDSVAMRTAVARGQGSNIVARPRSRVDASIYQALGSSGGQVFFSGSASNYWNQSGRQVSFSAGYSNQWKSLSYSFSAQRTRDTSSYVSPFSTIGPIDSIPGVSTPTNPIVNTRRDTTLWFTVSVPFGAGDRAPMFNAMASHSDITGSSSQAGISGSLDRDHRYNYNASLSHSGGRSSGSLSGQYSGSRANLSAGYSQGSGYRQFSGSASGAVVVHSGGMTLSPPTGDTIGLVYAPDAAGAGVDSNRGSRVDSRGYAVVPYLSPYQLNTVSLDPKGTSAEVELEGTTQNVAPRAGSVVLLKYKTKAGRALLIDSALEDGTPIPFGADVFDENGNSVGVAGQASRVFVRGIEKSGTLTVRWGDGANDSCRIQVALPPLAKGKHMDYEKFQLPCAQGAGQAVSGTTHPSSDAQADAAETARKGRAIVSAVIASGLGLSGPANQL</sequence>
<organism evidence="12 13">
    <name type="scientific">Dyella koreensis</name>
    <dbReference type="NCBI Taxonomy" id="311235"/>
    <lineage>
        <taxon>Bacteria</taxon>
        <taxon>Pseudomonadati</taxon>
        <taxon>Pseudomonadota</taxon>
        <taxon>Gammaproteobacteria</taxon>
        <taxon>Lysobacterales</taxon>
        <taxon>Rhodanobacteraceae</taxon>
        <taxon>Dyella</taxon>
    </lineage>
</organism>
<dbReference type="InterPro" id="IPR042186">
    <property type="entry name" value="FimD_plug_dom"/>
</dbReference>
<evidence type="ECO:0000259" key="10">
    <source>
        <dbReference type="Pfam" id="PF13953"/>
    </source>
</evidence>
<reference evidence="12 13" key="1">
    <citation type="submission" date="2020-10" db="EMBL/GenBank/DDBJ databases">
        <title>Phylogeny of dyella-like bacteria.</title>
        <authorList>
            <person name="Fu J."/>
        </authorList>
    </citation>
    <scope>NUCLEOTIDE SEQUENCE [LARGE SCALE GENOMIC DNA]</scope>
    <source>
        <strain evidence="12 13">BB4</strain>
    </source>
</reference>
<dbReference type="Gene3D" id="2.60.40.2070">
    <property type="match status" value="1"/>
</dbReference>
<dbReference type="InterPro" id="IPR000015">
    <property type="entry name" value="Fimb_usher"/>
</dbReference>
<name>A0ABW8JZT3_9GAMM</name>
<dbReference type="Gene3D" id="2.60.40.3110">
    <property type="match status" value="1"/>
</dbReference>
<keyword evidence="5" id="KW-0812">Transmembrane</keyword>
<keyword evidence="13" id="KW-1185">Reference proteome</keyword>
<proteinExistence type="inferred from homology"/>
<dbReference type="Pfam" id="PF13954">
    <property type="entry name" value="PapC_N"/>
    <property type="match status" value="1"/>
</dbReference>
<accession>A0ABW8JZT3</accession>
<dbReference type="InterPro" id="IPR037224">
    <property type="entry name" value="PapC_N_sf"/>
</dbReference>
<evidence type="ECO:0000313" key="13">
    <source>
        <dbReference type="Proteomes" id="UP001620408"/>
    </source>
</evidence>
<protein>
    <submittedName>
        <fullName evidence="12">Fimbrial biogenesis outer membrane usher protein</fullName>
    </submittedName>
</protein>